<comment type="caution">
    <text evidence="17">The sequence shown here is derived from an EMBL/GenBank/DDBJ whole genome shotgun (WGS) entry which is preliminary data.</text>
</comment>
<dbReference type="Gene3D" id="3.40.50.620">
    <property type="entry name" value="HUPs"/>
    <property type="match status" value="1"/>
</dbReference>
<dbReference type="InterPro" id="IPR001412">
    <property type="entry name" value="aa-tRNA-synth_I_CS"/>
</dbReference>
<evidence type="ECO:0000256" key="8">
    <source>
        <dbReference type="ARBA" id="ARBA00022840"/>
    </source>
</evidence>
<comment type="similarity">
    <text evidence="2 15">Belongs to the class-I aminoacyl-tRNA synthetase family.</text>
</comment>
<reference evidence="17 18" key="1">
    <citation type="submission" date="2023-11" db="EMBL/GenBank/DDBJ databases">
        <title>Dfirmibasis_genome.</title>
        <authorList>
            <person name="Edelbroek B."/>
            <person name="Kjellin J."/>
            <person name="Jerlstrom-Hultqvist J."/>
            <person name="Soderbom F."/>
        </authorList>
    </citation>
    <scope>NUCLEOTIDE SEQUENCE [LARGE SCALE GENOMIC DNA]</scope>
    <source>
        <strain evidence="17 18">TNS-C-14</strain>
    </source>
</reference>
<dbReference type="PROSITE" id="PS50886">
    <property type="entry name" value="TRBD"/>
    <property type="match status" value="1"/>
</dbReference>
<dbReference type="InterPro" id="IPR014758">
    <property type="entry name" value="Met-tRNA_synth"/>
</dbReference>
<dbReference type="NCBIfam" id="TIGR00398">
    <property type="entry name" value="metG"/>
    <property type="match status" value="1"/>
</dbReference>
<dbReference type="PRINTS" id="PR01041">
    <property type="entry name" value="TRNASYNTHMET"/>
</dbReference>
<dbReference type="NCBIfam" id="NF001100">
    <property type="entry name" value="PRK00133.1"/>
    <property type="match status" value="1"/>
</dbReference>
<keyword evidence="9 14" id="KW-0694">RNA-binding</keyword>
<evidence type="ECO:0000256" key="10">
    <source>
        <dbReference type="ARBA" id="ARBA00022917"/>
    </source>
</evidence>
<dbReference type="Pfam" id="PF19303">
    <property type="entry name" value="Anticodon_3"/>
    <property type="match status" value="1"/>
</dbReference>
<feature type="domain" description="TRNA-binding" evidence="16">
    <location>
        <begin position="573"/>
        <end position="680"/>
    </location>
</feature>
<dbReference type="Proteomes" id="UP001344447">
    <property type="component" value="Unassembled WGS sequence"/>
</dbReference>
<keyword evidence="4" id="KW-0963">Cytoplasm</keyword>
<accession>A0AAN7UAB0</accession>
<dbReference type="GO" id="GO:0017101">
    <property type="term" value="C:aminoacyl-tRNA synthetase multienzyme complex"/>
    <property type="evidence" value="ECO:0007669"/>
    <property type="project" value="TreeGrafter"/>
</dbReference>
<dbReference type="GO" id="GO:0000049">
    <property type="term" value="F:tRNA binding"/>
    <property type="evidence" value="ECO:0007669"/>
    <property type="project" value="UniProtKB-UniRule"/>
</dbReference>
<comment type="subcellular location">
    <subcellularLocation>
        <location evidence="1">Cytoplasm</location>
    </subcellularLocation>
</comment>
<dbReference type="CDD" id="cd07957">
    <property type="entry name" value="Anticodon_Ia_Met"/>
    <property type="match status" value="1"/>
</dbReference>
<keyword evidence="7 15" id="KW-0547">Nucleotide-binding</keyword>
<dbReference type="SUPFAM" id="SSF57770">
    <property type="entry name" value="Methionyl-tRNA synthetase (MetRS), Zn-domain"/>
    <property type="match status" value="1"/>
</dbReference>
<dbReference type="SUPFAM" id="SSF52374">
    <property type="entry name" value="Nucleotidylyl transferase"/>
    <property type="match status" value="1"/>
</dbReference>
<dbReference type="FunFam" id="2.40.50.140:FF:000434">
    <property type="entry name" value="Methionyl-tRNA synthetase putative"/>
    <property type="match status" value="1"/>
</dbReference>
<name>A0AAN7UAB0_9MYCE</name>
<dbReference type="AlphaFoldDB" id="A0AAN7UAB0"/>
<evidence type="ECO:0000256" key="1">
    <source>
        <dbReference type="ARBA" id="ARBA00004496"/>
    </source>
</evidence>
<dbReference type="PANTHER" id="PTHR45765">
    <property type="entry name" value="METHIONINE--TRNA LIGASE"/>
    <property type="match status" value="1"/>
</dbReference>
<dbReference type="FunFam" id="2.20.28.20:FF:000001">
    <property type="entry name" value="Methionine--tRNA ligase"/>
    <property type="match status" value="1"/>
</dbReference>
<dbReference type="FunFam" id="1.10.730.10:FF:000031">
    <property type="entry name" value="Putative Methionyl-tRNA synthetase"/>
    <property type="match status" value="1"/>
</dbReference>
<dbReference type="GO" id="GO:0004825">
    <property type="term" value="F:methionine-tRNA ligase activity"/>
    <property type="evidence" value="ECO:0007669"/>
    <property type="project" value="UniProtKB-EC"/>
</dbReference>
<keyword evidence="18" id="KW-1185">Reference proteome</keyword>
<dbReference type="EC" id="6.1.1.10" evidence="3"/>
<organism evidence="17 18">
    <name type="scientific">Dictyostelium firmibasis</name>
    <dbReference type="NCBI Taxonomy" id="79012"/>
    <lineage>
        <taxon>Eukaryota</taxon>
        <taxon>Amoebozoa</taxon>
        <taxon>Evosea</taxon>
        <taxon>Eumycetozoa</taxon>
        <taxon>Dictyostelia</taxon>
        <taxon>Dictyosteliales</taxon>
        <taxon>Dictyosteliaceae</taxon>
        <taxon>Dictyostelium</taxon>
    </lineage>
</organism>
<dbReference type="InterPro" id="IPR012340">
    <property type="entry name" value="NA-bd_OB-fold"/>
</dbReference>
<evidence type="ECO:0000256" key="15">
    <source>
        <dbReference type="RuleBase" id="RU363039"/>
    </source>
</evidence>
<evidence type="ECO:0000256" key="14">
    <source>
        <dbReference type="PROSITE-ProRule" id="PRU00209"/>
    </source>
</evidence>
<keyword evidence="6 15" id="KW-0436">Ligase</keyword>
<protein>
    <recommendedName>
        <fullName evidence="3">methionine--tRNA ligase</fullName>
        <ecNumber evidence="3">6.1.1.10</ecNumber>
    </recommendedName>
    <alternativeName>
        <fullName evidence="12">Methionyl-tRNA synthetase</fullName>
    </alternativeName>
</protein>
<evidence type="ECO:0000256" key="7">
    <source>
        <dbReference type="ARBA" id="ARBA00022741"/>
    </source>
</evidence>
<dbReference type="SUPFAM" id="SSF50249">
    <property type="entry name" value="Nucleic acid-binding proteins"/>
    <property type="match status" value="1"/>
</dbReference>
<dbReference type="GO" id="GO:0005829">
    <property type="term" value="C:cytosol"/>
    <property type="evidence" value="ECO:0007669"/>
    <property type="project" value="TreeGrafter"/>
</dbReference>
<gene>
    <name evidence="17" type="ORF">RB653_004320</name>
</gene>
<dbReference type="InterPro" id="IPR002547">
    <property type="entry name" value="tRNA-bd_dom"/>
</dbReference>
<dbReference type="Pfam" id="PF01588">
    <property type="entry name" value="tRNA_bind"/>
    <property type="match status" value="1"/>
</dbReference>
<evidence type="ECO:0000256" key="12">
    <source>
        <dbReference type="ARBA" id="ARBA00030904"/>
    </source>
</evidence>
<evidence type="ECO:0000259" key="16">
    <source>
        <dbReference type="PROSITE" id="PS50886"/>
    </source>
</evidence>
<dbReference type="InterPro" id="IPR009080">
    <property type="entry name" value="tRNAsynth_Ia_anticodon-bd"/>
</dbReference>
<keyword evidence="11 15" id="KW-0030">Aminoacyl-tRNA synthetase</keyword>
<evidence type="ECO:0000313" key="17">
    <source>
        <dbReference type="EMBL" id="KAK5582735.1"/>
    </source>
</evidence>
<dbReference type="InterPro" id="IPR041872">
    <property type="entry name" value="Anticodon_Met"/>
</dbReference>
<evidence type="ECO:0000256" key="2">
    <source>
        <dbReference type="ARBA" id="ARBA00005594"/>
    </source>
</evidence>
<evidence type="ECO:0000256" key="6">
    <source>
        <dbReference type="ARBA" id="ARBA00022598"/>
    </source>
</evidence>
<dbReference type="InterPro" id="IPR023458">
    <property type="entry name" value="Met-tRNA_ligase_1"/>
</dbReference>
<evidence type="ECO:0000256" key="5">
    <source>
        <dbReference type="ARBA" id="ARBA00022555"/>
    </source>
</evidence>
<dbReference type="GO" id="GO:0005524">
    <property type="term" value="F:ATP binding"/>
    <property type="evidence" value="ECO:0007669"/>
    <property type="project" value="UniProtKB-KW"/>
</dbReference>
<dbReference type="EMBL" id="JAVFKY010000001">
    <property type="protein sequence ID" value="KAK5582735.1"/>
    <property type="molecule type" value="Genomic_DNA"/>
</dbReference>
<keyword evidence="10 15" id="KW-0648">Protein biosynthesis</keyword>
<evidence type="ECO:0000256" key="11">
    <source>
        <dbReference type="ARBA" id="ARBA00023146"/>
    </source>
</evidence>
<evidence type="ECO:0000256" key="4">
    <source>
        <dbReference type="ARBA" id="ARBA00022490"/>
    </source>
</evidence>
<dbReference type="PANTHER" id="PTHR45765:SF1">
    <property type="entry name" value="METHIONINE--TRNA LIGASE, CYTOPLASMIC"/>
    <property type="match status" value="1"/>
</dbReference>
<evidence type="ECO:0000313" key="18">
    <source>
        <dbReference type="Proteomes" id="UP001344447"/>
    </source>
</evidence>
<dbReference type="InterPro" id="IPR014729">
    <property type="entry name" value="Rossmann-like_a/b/a_fold"/>
</dbReference>
<dbReference type="Pfam" id="PF09334">
    <property type="entry name" value="tRNA-synt_1g"/>
    <property type="match status" value="1"/>
</dbReference>
<dbReference type="CDD" id="cd00814">
    <property type="entry name" value="MetRS_core"/>
    <property type="match status" value="1"/>
</dbReference>
<evidence type="ECO:0000256" key="9">
    <source>
        <dbReference type="ARBA" id="ARBA00022884"/>
    </source>
</evidence>
<dbReference type="Gene3D" id="2.20.28.20">
    <property type="entry name" value="Methionyl-tRNA synthetase, Zn-domain"/>
    <property type="match status" value="1"/>
</dbReference>
<sequence>MSNPSTTPPLPKDGERNILITSALPYVNNVPHLGNIIGCVLSADVYARYCRLKGYNCIYICGTDEYGTATETKALAEGCTPKEICDKYHEIHKEIYEWFNISFDKFGRTSTNSQTEIAQDIFNKIYANNFTLTQDIEQLYCEQTCKMFLADRFVEGTCPHCKFEDARGDQCDGCSKLLNPTELINPRCKVCSKPPVIKSTKHIFIDLPQLQEKIDQFVETNSKGGNWSENSIAITNTWVKGELKPRCITRDLKWGTPVPLEEFKEKVFYVWFDAPIGYISITAEYTSEWEKWWKNPENVNLVQFMGKDNVPFHTVIFPASLIGSKDNYTLLNNLSTTEFLNYETGKFSKSRNTGVFGDGAKSTGIPSEVWRFYLLNNRPESSDSIFSWDDFNFKNNELLNNFGNLVNRVLKMLNTNATFKGVVPKIGELNDVDKKLVQEVDEHLVQYFQKLEEISLKEGLKIAMSISKLGNTYMQDNKPWDLSGKDDERCGQVLAILINLIKLLSTILEPYIPSLTDKVHQQLNAEPTKYTPTFDLNAIPAGHEISKEILPLVKKIEAEDLKKWRTKFSGIGPEFPIDMKIATVLEVNDHPSAENLYIIKLSLGGDVTKTAVSGIKANFEKSQLLGKKLAVVLNLKPSKFKGILSEAMILVADDGQATKESLSFLVPSNPQSIEAGSKIAGKGMSIKPKPTIDYQKEFLHYDLTCIDKIISYNKTQLFINQNEPLVSEKIGNGKVR</sequence>
<proteinExistence type="inferred from homology"/>
<dbReference type="InterPro" id="IPR015413">
    <property type="entry name" value="Methionyl/Leucyl_tRNA_Synth"/>
</dbReference>
<dbReference type="GO" id="GO:0006431">
    <property type="term" value="P:methionyl-tRNA aminoacylation"/>
    <property type="evidence" value="ECO:0007669"/>
    <property type="project" value="InterPro"/>
</dbReference>
<dbReference type="Gene3D" id="1.10.730.10">
    <property type="entry name" value="Isoleucyl-tRNA Synthetase, Domain 1"/>
    <property type="match status" value="1"/>
</dbReference>
<dbReference type="InterPro" id="IPR033911">
    <property type="entry name" value="MetRS_core"/>
</dbReference>
<evidence type="ECO:0000256" key="13">
    <source>
        <dbReference type="ARBA" id="ARBA00047364"/>
    </source>
</evidence>
<dbReference type="Gene3D" id="2.40.50.140">
    <property type="entry name" value="Nucleic acid-binding proteins"/>
    <property type="match status" value="1"/>
</dbReference>
<comment type="catalytic activity">
    <reaction evidence="13">
        <text>tRNA(Met) + L-methionine + ATP = L-methionyl-tRNA(Met) + AMP + diphosphate</text>
        <dbReference type="Rhea" id="RHEA:13481"/>
        <dbReference type="Rhea" id="RHEA-COMP:9667"/>
        <dbReference type="Rhea" id="RHEA-COMP:9698"/>
        <dbReference type="ChEBI" id="CHEBI:30616"/>
        <dbReference type="ChEBI" id="CHEBI:33019"/>
        <dbReference type="ChEBI" id="CHEBI:57844"/>
        <dbReference type="ChEBI" id="CHEBI:78442"/>
        <dbReference type="ChEBI" id="CHEBI:78530"/>
        <dbReference type="ChEBI" id="CHEBI:456215"/>
        <dbReference type="EC" id="6.1.1.10"/>
    </reaction>
</comment>
<dbReference type="InterPro" id="IPR029038">
    <property type="entry name" value="MetRS_Zn"/>
</dbReference>
<evidence type="ECO:0000256" key="3">
    <source>
        <dbReference type="ARBA" id="ARBA00012838"/>
    </source>
</evidence>
<dbReference type="PROSITE" id="PS00178">
    <property type="entry name" value="AA_TRNA_LIGASE_I"/>
    <property type="match status" value="1"/>
</dbReference>
<keyword evidence="8 15" id="KW-0067">ATP-binding</keyword>
<dbReference type="SUPFAM" id="SSF47323">
    <property type="entry name" value="Anticodon-binding domain of a subclass of class I aminoacyl-tRNA synthetases"/>
    <property type="match status" value="1"/>
</dbReference>
<keyword evidence="5 14" id="KW-0820">tRNA-binding</keyword>